<organism evidence="1 2">
    <name type="scientific">Thermococcus litoralis (strain ATCC 51850 / DSM 5473 / JCM 8560 / NS-C)</name>
    <dbReference type="NCBI Taxonomy" id="523849"/>
    <lineage>
        <taxon>Archaea</taxon>
        <taxon>Methanobacteriati</taxon>
        <taxon>Methanobacteriota</taxon>
        <taxon>Thermococci</taxon>
        <taxon>Thermococcales</taxon>
        <taxon>Thermococcaceae</taxon>
        <taxon>Thermococcus</taxon>
    </lineage>
</organism>
<keyword evidence="2" id="KW-1185">Reference proteome</keyword>
<dbReference type="RefSeq" id="WP_020953622.1">
    <property type="nucleotide sequence ID" value="NC_022084.1"/>
</dbReference>
<sequence>MPGRPRKYDGPVKRFEAWIPYDLYMEMSEFKEKAGLSWPDLIIRMWYVFKAKEKI</sequence>
<evidence type="ECO:0000313" key="2">
    <source>
        <dbReference type="Proteomes" id="UP000015502"/>
    </source>
</evidence>
<dbReference type="OrthoDB" id="86805at2157"/>
<proteinExistence type="predicted"/>
<accession>S6A4H7</accession>
<gene>
    <name evidence="1" type="ORF">OCC_13625</name>
</gene>
<dbReference type="EMBL" id="CP006670">
    <property type="protein sequence ID" value="AGT34217.1"/>
    <property type="molecule type" value="Genomic_DNA"/>
</dbReference>
<name>S6A4H7_THELN</name>
<dbReference type="HOGENOM" id="CLU_3021166_0_0_2"/>
<dbReference type="KEGG" id="tlt:OCC_13625"/>
<dbReference type="GeneID" id="55636239"/>
<dbReference type="PaxDb" id="523849-OCC_13625"/>
<reference evidence="1 2" key="1">
    <citation type="journal article" date="2012" name="J. Bacteriol.">
        <title>Genome sequence of the model hyperthermophilic archaeon Thermococcus litoralis NS-C.</title>
        <authorList>
            <person name="Gardner A.F."/>
            <person name="Kumar S."/>
            <person name="Perler F.B."/>
        </authorList>
    </citation>
    <scope>NUCLEOTIDE SEQUENCE [LARGE SCALE GENOMIC DNA]</scope>
    <source>
        <strain evidence="2">ATCC 51850 / DSM 5473 / JCM 8560 / NS-C</strain>
    </source>
</reference>
<dbReference type="STRING" id="523849.OCC_13625"/>
<evidence type="ECO:0000313" key="1">
    <source>
        <dbReference type="EMBL" id="AGT34217.1"/>
    </source>
</evidence>
<protein>
    <submittedName>
        <fullName evidence="1">Uncharacterized protein</fullName>
    </submittedName>
</protein>
<dbReference type="Proteomes" id="UP000015502">
    <property type="component" value="Chromosome"/>
</dbReference>
<dbReference type="AlphaFoldDB" id="S6A4H7"/>